<name>A0A183UXI5_TOXCA</name>
<dbReference type="EMBL" id="UYWY01021612">
    <property type="protein sequence ID" value="VDM44526.1"/>
    <property type="molecule type" value="Genomic_DNA"/>
</dbReference>
<evidence type="ECO:0000256" key="1">
    <source>
        <dbReference type="SAM" id="MobiDB-lite"/>
    </source>
</evidence>
<evidence type="ECO:0000313" key="2">
    <source>
        <dbReference type="EMBL" id="VDM44526.1"/>
    </source>
</evidence>
<accession>A0A183UXI5</accession>
<evidence type="ECO:0000313" key="3">
    <source>
        <dbReference type="Proteomes" id="UP000050794"/>
    </source>
</evidence>
<feature type="region of interest" description="Disordered" evidence="1">
    <location>
        <begin position="45"/>
        <end position="74"/>
    </location>
</feature>
<organism evidence="3 4">
    <name type="scientific">Toxocara canis</name>
    <name type="common">Canine roundworm</name>
    <dbReference type="NCBI Taxonomy" id="6265"/>
    <lineage>
        <taxon>Eukaryota</taxon>
        <taxon>Metazoa</taxon>
        <taxon>Ecdysozoa</taxon>
        <taxon>Nematoda</taxon>
        <taxon>Chromadorea</taxon>
        <taxon>Rhabditida</taxon>
        <taxon>Spirurina</taxon>
        <taxon>Ascaridomorpha</taxon>
        <taxon>Ascaridoidea</taxon>
        <taxon>Toxocaridae</taxon>
        <taxon>Toxocara</taxon>
    </lineage>
</organism>
<gene>
    <name evidence="2" type="ORF">TCNE_LOCUS13205</name>
</gene>
<dbReference type="AlphaFoldDB" id="A0A183UXI5"/>
<evidence type="ECO:0000313" key="4">
    <source>
        <dbReference type="WBParaSite" id="TCNE_0001320501-mRNA-1"/>
    </source>
</evidence>
<keyword evidence="3" id="KW-1185">Reference proteome</keyword>
<proteinExistence type="predicted"/>
<feature type="compositionally biased region" description="Gly residues" evidence="1">
    <location>
        <begin position="45"/>
        <end position="67"/>
    </location>
</feature>
<reference evidence="4" key="1">
    <citation type="submission" date="2016-06" db="UniProtKB">
        <authorList>
            <consortium name="WormBaseParasite"/>
        </authorList>
    </citation>
    <scope>IDENTIFICATION</scope>
</reference>
<reference evidence="2 3" key="2">
    <citation type="submission" date="2018-11" db="EMBL/GenBank/DDBJ databases">
        <authorList>
            <consortium name="Pathogen Informatics"/>
        </authorList>
    </citation>
    <scope>NUCLEOTIDE SEQUENCE [LARGE SCALE GENOMIC DNA]</scope>
</reference>
<dbReference type="WBParaSite" id="TCNE_0001320501-mRNA-1">
    <property type="protein sequence ID" value="TCNE_0001320501-mRNA-1"/>
    <property type="gene ID" value="TCNE_0001320501"/>
</dbReference>
<dbReference type="Proteomes" id="UP000050794">
    <property type="component" value="Unassembled WGS sequence"/>
</dbReference>
<sequence>MVPKTGKTSKHSDMLPNFVRSKIQNKKNSLFIHMSVHLYAMMVDGGNGDGDGDGGSSDGDGDGGSSDGDGCCRRRRSVAPLIRVAFNR</sequence>
<protein>
    <submittedName>
        <fullName evidence="2 4">Uncharacterized protein</fullName>
    </submittedName>
</protein>